<dbReference type="EMBL" id="RPHB01000008">
    <property type="protein sequence ID" value="MBW3469391.1"/>
    <property type="molecule type" value="Genomic_DNA"/>
</dbReference>
<organism evidence="10 11">
    <name type="scientific">Arthrospiribacter ruber</name>
    <dbReference type="NCBI Taxonomy" id="2487934"/>
    <lineage>
        <taxon>Bacteria</taxon>
        <taxon>Pseudomonadati</taxon>
        <taxon>Bacteroidota</taxon>
        <taxon>Cytophagia</taxon>
        <taxon>Cytophagales</taxon>
        <taxon>Cyclobacteriaceae</taxon>
        <taxon>Arthrospiribacter</taxon>
    </lineage>
</organism>
<keyword evidence="3" id="KW-0813">Transport</keyword>
<feature type="signal peptide" evidence="9">
    <location>
        <begin position="1"/>
        <end position="23"/>
    </location>
</feature>
<gene>
    <name evidence="10" type="ORF">EGN73_16460</name>
</gene>
<proteinExistence type="inferred from homology"/>
<dbReference type="PANTHER" id="PTHR30026:SF20">
    <property type="entry name" value="OUTER MEMBRANE PROTEIN TOLC"/>
    <property type="match status" value="1"/>
</dbReference>
<keyword evidence="7" id="KW-0998">Cell outer membrane</keyword>
<evidence type="ECO:0000256" key="7">
    <source>
        <dbReference type="ARBA" id="ARBA00023237"/>
    </source>
</evidence>
<dbReference type="GO" id="GO:0009279">
    <property type="term" value="C:cell outer membrane"/>
    <property type="evidence" value="ECO:0007669"/>
    <property type="project" value="UniProtKB-SubCell"/>
</dbReference>
<dbReference type="AlphaFoldDB" id="A0A951MCJ1"/>
<evidence type="ECO:0000256" key="8">
    <source>
        <dbReference type="SAM" id="Coils"/>
    </source>
</evidence>
<keyword evidence="11" id="KW-1185">Reference proteome</keyword>
<evidence type="ECO:0000313" key="10">
    <source>
        <dbReference type="EMBL" id="MBW3469391.1"/>
    </source>
</evidence>
<evidence type="ECO:0000256" key="9">
    <source>
        <dbReference type="SAM" id="SignalP"/>
    </source>
</evidence>
<dbReference type="InterPro" id="IPR003423">
    <property type="entry name" value="OMP_efflux"/>
</dbReference>
<keyword evidence="8" id="KW-0175">Coiled coil</keyword>
<evidence type="ECO:0000256" key="1">
    <source>
        <dbReference type="ARBA" id="ARBA00004442"/>
    </source>
</evidence>
<evidence type="ECO:0000313" key="11">
    <source>
        <dbReference type="Proteomes" id="UP000727490"/>
    </source>
</evidence>
<evidence type="ECO:0000256" key="6">
    <source>
        <dbReference type="ARBA" id="ARBA00023136"/>
    </source>
</evidence>
<feature type="chain" id="PRO_5037880698" evidence="9">
    <location>
        <begin position="24"/>
        <end position="460"/>
    </location>
</feature>
<keyword evidence="4" id="KW-1134">Transmembrane beta strand</keyword>
<feature type="coiled-coil region" evidence="8">
    <location>
        <begin position="213"/>
        <end position="240"/>
    </location>
</feature>
<dbReference type="GO" id="GO:1990281">
    <property type="term" value="C:efflux pump complex"/>
    <property type="evidence" value="ECO:0007669"/>
    <property type="project" value="TreeGrafter"/>
</dbReference>
<comment type="similarity">
    <text evidence="2">Belongs to the outer membrane factor (OMF) (TC 1.B.17) family.</text>
</comment>
<dbReference type="InterPro" id="IPR051906">
    <property type="entry name" value="TolC-like"/>
</dbReference>
<dbReference type="RefSeq" id="WP_219292448.1">
    <property type="nucleotide sequence ID" value="NZ_RPHB01000008.1"/>
</dbReference>
<keyword evidence="6" id="KW-0472">Membrane</keyword>
<dbReference type="GO" id="GO:0015288">
    <property type="term" value="F:porin activity"/>
    <property type="evidence" value="ECO:0007669"/>
    <property type="project" value="TreeGrafter"/>
</dbReference>
<dbReference type="PANTHER" id="PTHR30026">
    <property type="entry name" value="OUTER MEMBRANE PROTEIN TOLC"/>
    <property type="match status" value="1"/>
</dbReference>
<reference evidence="10 11" key="1">
    <citation type="journal article" date="2020" name="Syst. Appl. Microbiol.">
        <title>Arthrospiribacter ruber gen. nov., sp. nov., a novel bacterium isolated from Arthrospira cultures.</title>
        <authorList>
            <person name="Waleron M."/>
            <person name="Misztak A."/>
            <person name="Waleron M.M."/>
            <person name="Furmaniak M."/>
            <person name="Mrozik A."/>
            <person name="Waleron K."/>
        </authorList>
    </citation>
    <scope>NUCLEOTIDE SEQUENCE [LARGE SCALE GENOMIC DNA]</scope>
    <source>
        <strain evidence="10 11">DPMB0001</strain>
    </source>
</reference>
<comment type="caution">
    <text evidence="10">The sequence shown here is derived from an EMBL/GenBank/DDBJ whole genome shotgun (WGS) entry which is preliminary data.</text>
</comment>
<feature type="coiled-coil region" evidence="8">
    <location>
        <begin position="355"/>
        <end position="382"/>
    </location>
</feature>
<dbReference type="GO" id="GO:0015562">
    <property type="term" value="F:efflux transmembrane transporter activity"/>
    <property type="evidence" value="ECO:0007669"/>
    <property type="project" value="InterPro"/>
</dbReference>
<dbReference type="Pfam" id="PF02321">
    <property type="entry name" value="OEP"/>
    <property type="match status" value="1"/>
</dbReference>
<comment type="subcellular location">
    <subcellularLocation>
        <location evidence="1">Cell outer membrane</location>
    </subcellularLocation>
</comment>
<name>A0A951MCJ1_9BACT</name>
<sequence>MKTTINKLSAIFFVLMLSGMASAKAQQTANLSLEESIKFALENNVEAKNAQLEVLISKGVIGENRAIGLPQITGNFELTKNLQPPLIILPAEAGGVIGGDNGAPGQGSGPDDITVIPFAVNYQSSLTFNLEQMIFNGSYFVGLKAAKTLKSLTEYDKEKTEIDVIEATKKAYFTVLINKERKVLVSANLERIKLLLSETEALFNEGFAEKLDVSRVKVQLNNLKTELDRIEAAEQISKQLLKLQIGMPINYEVEISEKIADIHSLSELESLLNNTGYRRVEMDQLNTNLDLAKLDMKNNQVQYIPNISAFGTFQRVTGAQQFNTILDTDRWFSTSFAGIRMNIPIFDGLQKSYRIQQNRVQIRQLENQKFFLEENIERERFEAKITLQNALRTLNVQAENRELALEVFEMTKIKYQEGVGSNLEVVEADSALKEAETNYFSALYDALIAKVELEKALGIL</sequence>
<evidence type="ECO:0000256" key="3">
    <source>
        <dbReference type="ARBA" id="ARBA00022448"/>
    </source>
</evidence>
<protein>
    <submittedName>
        <fullName evidence="10">TolC family protein</fullName>
    </submittedName>
</protein>
<keyword evidence="5" id="KW-0812">Transmembrane</keyword>
<evidence type="ECO:0000256" key="5">
    <source>
        <dbReference type="ARBA" id="ARBA00022692"/>
    </source>
</evidence>
<accession>A0A951MCJ1</accession>
<evidence type="ECO:0000256" key="4">
    <source>
        <dbReference type="ARBA" id="ARBA00022452"/>
    </source>
</evidence>
<dbReference type="Proteomes" id="UP000727490">
    <property type="component" value="Unassembled WGS sequence"/>
</dbReference>
<evidence type="ECO:0000256" key="2">
    <source>
        <dbReference type="ARBA" id="ARBA00007613"/>
    </source>
</evidence>
<keyword evidence="9" id="KW-0732">Signal</keyword>